<reference evidence="1 2" key="1">
    <citation type="submission" date="2014-02" db="EMBL/GenBank/DDBJ databases">
        <title>Diversity of Thermotogales isolates from hydrothermal vents.</title>
        <authorList>
            <person name="Haverkamp T.H.A."/>
            <person name="Lossouarn J."/>
            <person name="Geslin C."/>
            <person name="Nesbo C.L."/>
        </authorList>
    </citation>
    <scope>NUCLEOTIDE SEQUENCE [LARGE SCALE GENOMIC DNA]</scope>
    <source>
        <strain evidence="1 2">431</strain>
    </source>
</reference>
<accession>A0ABN4UZV3</accession>
<sequence length="151" mass="17615">MVVKSRFVIIPMPVMQFVMKVRPANAGRIYLYLYSMSIAAGRKITPWVSYREIADYLQVKYGTVELSFKVLLNLNAIIPVARKNKKGYGQKYMVNVPKYVGDKFIFVDVEESDIFDDVILDKENKTFVSVIKRFKSRKEKTKKDQLKLFDI</sequence>
<dbReference type="Proteomes" id="UP000185490">
    <property type="component" value="Chromosome"/>
</dbReference>
<protein>
    <recommendedName>
        <fullName evidence="3">Helix-turn-helix domain-containing protein</fullName>
    </recommendedName>
</protein>
<evidence type="ECO:0008006" key="3">
    <source>
        <dbReference type="Google" id="ProtNLM"/>
    </source>
</evidence>
<gene>
    <name evidence="1" type="ORF">BW47_08675</name>
</gene>
<proteinExistence type="predicted"/>
<name>A0ABN4UZV3_9BACT</name>
<organism evidence="1 2">
    <name type="scientific">Thermosipho melanesiensis</name>
    <dbReference type="NCBI Taxonomy" id="46541"/>
    <lineage>
        <taxon>Bacteria</taxon>
        <taxon>Thermotogati</taxon>
        <taxon>Thermotogota</taxon>
        <taxon>Thermotogae</taxon>
        <taxon>Thermotogales</taxon>
        <taxon>Fervidobacteriaceae</taxon>
        <taxon>Thermosipho</taxon>
    </lineage>
</organism>
<dbReference type="EMBL" id="CP007389">
    <property type="protein sequence ID" value="APT74541.1"/>
    <property type="molecule type" value="Genomic_DNA"/>
</dbReference>
<dbReference type="RefSeq" id="WP_012057842.1">
    <property type="nucleotide sequence ID" value="NZ_CP007389.1"/>
</dbReference>
<keyword evidence="2" id="KW-1185">Reference proteome</keyword>
<evidence type="ECO:0000313" key="1">
    <source>
        <dbReference type="EMBL" id="APT74541.1"/>
    </source>
</evidence>
<evidence type="ECO:0000313" key="2">
    <source>
        <dbReference type="Proteomes" id="UP000185490"/>
    </source>
</evidence>